<dbReference type="KEGG" id="micc:AUP74_01727"/>
<dbReference type="PROSITE" id="PS51762">
    <property type="entry name" value="GH16_2"/>
    <property type="match status" value="1"/>
</dbReference>
<dbReference type="Pfam" id="PF00722">
    <property type="entry name" value="Glyco_hydro_16"/>
    <property type="match status" value="1"/>
</dbReference>
<dbReference type="RefSeq" id="WP_083260880.1">
    <property type="nucleotide sequence ID" value="NZ_CP014143.1"/>
</dbReference>
<feature type="signal peptide" evidence="2">
    <location>
        <begin position="1"/>
        <end position="24"/>
    </location>
</feature>
<dbReference type="EC" id="3.2.1.73" evidence="5"/>
<dbReference type="EMBL" id="CP014143">
    <property type="protein sequence ID" value="AOS97158.1"/>
    <property type="molecule type" value="Genomic_DNA"/>
</dbReference>
<feature type="chain" id="PRO_5008895531" evidence="2">
    <location>
        <begin position="25"/>
        <end position="720"/>
    </location>
</feature>
<dbReference type="GO" id="GO:0005975">
    <property type="term" value="P:carbohydrate metabolic process"/>
    <property type="evidence" value="ECO:0007669"/>
    <property type="project" value="InterPro"/>
</dbReference>
<dbReference type="SUPFAM" id="SSF49373">
    <property type="entry name" value="Invasin/intimin cell-adhesion fragments"/>
    <property type="match status" value="1"/>
</dbReference>
<dbReference type="SMART" id="SM00089">
    <property type="entry name" value="PKD"/>
    <property type="match status" value="1"/>
</dbReference>
<dbReference type="AlphaFoldDB" id="A0A1C9W7N6"/>
<dbReference type="OrthoDB" id="9809583at2"/>
<keyword evidence="5" id="KW-0378">Hydrolase</keyword>
<dbReference type="InterPro" id="IPR013320">
    <property type="entry name" value="ConA-like_dom_sf"/>
</dbReference>
<keyword evidence="2" id="KW-0732">Signal</keyword>
<dbReference type="Pfam" id="PF18911">
    <property type="entry name" value="PKD_4"/>
    <property type="match status" value="1"/>
</dbReference>
<protein>
    <submittedName>
        <fullName evidence="5">Beta-glucanase</fullName>
        <ecNumber evidence="5">3.2.1.73</ecNumber>
    </submittedName>
</protein>
<keyword evidence="5" id="KW-0326">Glycosidase</keyword>
<dbReference type="Proteomes" id="UP000095672">
    <property type="component" value="Chromosome"/>
</dbReference>
<dbReference type="PATRIC" id="fig|1769779.3.peg.1727"/>
<reference evidence="6" key="1">
    <citation type="submission" date="2016-01" db="EMBL/GenBank/DDBJ databases">
        <title>Complete genome sequence of Microbulbifer sp. CCB-MM1, a halophile isolated from Matang Mangrove Forest, Perak.</title>
        <authorList>
            <person name="Moh T.H."/>
            <person name="Dinesh B."/>
            <person name="Lau N.-S."/>
            <person name="Go F."/>
            <person name="Alexander Chong S.-C."/>
        </authorList>
    </citation>
    <scope>NUCLEOTIDE SEQUENCE [LARGE SCALE GENOMIC DNA]</scope>
    <source>
        <strain evidence="6">CCB-MM1</strain>
    </source>
</reference>
<dbReference type="GO" id="GO:0042972">
    <property type="term" value="F:licheninase activity"/>
    <property type="evidence" value="ECO:0007669"/>
    <property type="project" value="UniProtKB-EC"/>
</dbReference>
<sequence precursor="true">MYKNKSYRGLTLPAAMLMASTAFGQQCQSPSPVWEDNFDGTALDTSKWEPMIGDGCSYGICGWGNSELQYYQAENATVANGLLTITARKERVRGSAYTSARLRTANMPNGGEWTNGRFEARIKLPDGNGMWPAFWMLPTDPAEGWPISGEIDIMESTGQADEYVSGTIHYGEPYPNNSFTGNRLLSQPEPWSADFHVYAVEWEPNEMRWYVDDQLYATLTPDDITDASYWTFENYQYHFLLNVAVGGTLGGVVDDSMLPQTMQVDYVRVYDHGQPSLVGDRIVENGEATTYSVAGAIGSNANYSWSVPADATLVSGAGSDTVTVQWGSTGGDLTVSVTDSCGSRDLALPVHVGPKLVQETVLDDFDGNRELAYTVFDGTFIQDAANPAPDTTNGSSTAAMYTRNASAQYDVIIADTAAVPDAAPLLSGDKAFYMDVFTTAAPGTQILVQLEDSSSATASNYPTGRHSKYAAYVGEESGWQRLKFELDDRIDGGTPDNAVDSLVILFDPNTLNGDTYYWDNFSIYGLEGSTGNQAPTASASHSCTGLSCDFDGSASADSDGSISSYAWDFGDGSNGTGANASHTYAASGTYSVSLTVTDNEGATDQATFEVSVNDGAAATTMYVSSVVTGTQSAGKGQKYATATVTILDDLGRGVSGVTVTGNFSGSITESGASAMTDANGIATVVSSASAGGNVSVGFCVSDLSGGNLSHDTATSTGLCQ</sequence>
<dbReference type="PROSITE" id="PS50093">
    <property type="entry name" value="PKD"/>
    <property type="match status" value="1"/>
</dbReference>
<gene>
    <name evidence="5" type="primary">bglA</name>
    <name evidence="5" type="ORF">AUP74_01727</name>
</gene>
<dbReference type="PANTHER" id="PTHR10963:SF55">
    <property type="entry name" value="GLYCOSIDE HYDROLASE FAMILY 16 PROTEIN"/>
    <property type="match status" value="1"/>
</dbReference>
<dbReference type="InterPro" id="IPR000601">
    <property type="entry name" value="PKD_dom"/>
</dbReference>
<dbReference type="Pfam" id="PF19408">
    <property type="entry name" value="PKD_6"/>
    <property type="match status" value="1"/>
</dbReference>
<dbReference type="CDD" id="cd08023">
    <property type="entry name" value="GH16_laminarinase_like"/>
    <property type="match status" value="1"/>
</dbReference>
<dbReference type="CDD" id="cd00146">
    <property type="entry name" value="PKD"/>
    <property type="match status" value="1"/>
</dbReference>
<dbReference type="InterPro" id="IPR035986">
    <property type="entry name" value="PKD_dom_sf"/>
</dbReference>
<dbReference type="InterPro" id="IPR050546">
    <property type="entry name" value="Glycosyl_Hydrlase_16"/>
</dbReference>
<dbReference type="InterPro" id="IPR013783">
    <property type="entry name" value="Ig-like_fold"/>
</dbReference>
<name>A0A1C9W7N6_9GAMM</name>
<keyword evidence="6" id="KW-1185">Reference proteome</keyword>
<dbReference type="SUPFAM" id="SSF49899">
    <property type="entry name" value="Concanavalin A-like lectins/glucanases"/>
    <property type="match status" value="1"/>
</dbReference>
<evidence type="ECO:0000313" key="6">
    <source>
        <dbReference type="Proteomes" id="UP000095672"/>
    </source>
</evidence>
<proteinExistence type="inferred from homology"/>
<dbReference type="InterPro" id="IPR008964">
    <property type="entry name" value="Invasin/intimin_cell_adhesion"/>
</dbReference>
<evidence type="ECO:0000259" key="3">
    <source>
        <dbReference type="PROSITE" id="PS50093"/>
    </source>
</evidence>
<dbReference type="STRING" id="1769779.AUP74_01727"/>
<evidence type="ECO:0000256" key="1">
    <source>
        <dbReference type="ARBA" id="ARBA00006865"/>
    </source>
</evidence>
<feature type="domain" description="GH16" evidence="4">
    <location>
        <begin position="5"/>
        <end position="275"/>
    </location>
</feature>
<evidence type="ECO:0000259" key="4">
    <source>
        <dbReference type="PROSITE" id="PS51762"/>
    </source>
</evidence>
<evidence type="ECO:0000313" key="5">
    <source>
        <dbReference type="EMBL" id="AOS97158.1"/>
    </source>
</evidence>
<dbReference type="Gene3D" id="2.60.120.200">
    <property type="match status" value="1"/>
</dbReference>
<dbReference type="SUPFAM" id="SSF49299">
    <property type="entry name" value="PKD domain"/>
    <property type="match status" value="1"/>
</dbReference>
<comment type="similarity">
    <text evidence="1">Belongs to the glycosyl hydrolase 16 family.</text>
</comment>
<dbReference type="Gene3D" id="2.60.40.10">
    <property type="entry name" value="Immunoglobulins"/>
    <property type="match status" value="2"/>
</dbReference>
<feature type="domain" description="PKD" evidence="3">
    <location>
        <begin position="531"/>
        <end position="617"/>
    </location>
</feature>
<accession>A0A1C9W7N6</accession>
<organism evidence="5 6">
    <name type="scientific">Microbulbifer aggregans</name>
    <dbReference type="NCBI Taxonomy" id="1769779"/>
    <lineage>
        <taxon>Bacteria</taxon>
        <taxon>Pseudomonadati</taxon>
        <taxon>Pseudomonadota</taxon>
        <taxon>Gammaproteobacteria</taxon>
        <taxon>Cellvibrionales</taxon>
        <taxon>Microbulbiferaceae</taxon>
        <taxon>Microbulbifer</taxon>
    </lineage>
</organism>
<dbReference type="InterPro" id="IPR000757">
    <property type="entry name" value="Beta-glucanase-like"/>
</dbReference>
<dbReference type="InterPro" id="IPR045829">
    <property type="entry name" value="PKD_6"/>
</dbReference>
<evidence type="ECO:0000256" key="2">
    <source>
        <dbReference type="SAM" id="SignalP"/>
    </source>
</evidence>
<dbReference type="PANTHER" id="PTHR10963">
    <property type="entry name" value="GLYCOSYL HYDROLASE-RELATED"/>
    <property type="match status" value="1"/>
</dbReference>
<dbReference type="InterPro" id="IPR022409">
    <property type="entry name" value="PKD/Chitinase_dom"/>
</dbReference>